<evidence type="ECO:0000256" key="2">
    <source>
        <dbReference type="ARBA" id="ARBA00001946"/>
    </source>
</evidence>
<accession>A0A3S3SR72</accession>
<feature type="domain" description="IMP biosynthesis enzyme PurP C-terminal" evidence="11">
    <location>
        <begin position="181"/>
        <end position="367"/>
    </location>
</feature>
<dbReference type="Proteomes" id="UP000288215">
    <property type="component" value="Unassembled WGS sequence"/>
</dbReference>
<keyword evidence="5" id="KW-0547">Nucleotide-binding</keyword>
<keyword evidence="6" id="KW-0658">Purine biosynthesis</keyword>
<dbReference type="GO" id="GO:0016740">
    <property type="term" value="F:transferase activity"/>
    <property type="evidence" value="ECO:0007669"/>
    <property type="project" value="UniProtKB-KW"/>
</dbReference>
<feature type="domain" description="IMP biosynthesis enzyme PurP N-terminal" evidence="10">
    <location>
        <begin position="23"/>
        <end position="148"/>
    </location>
</feature>
<proteinExistence type="predicted"/>
<dbReference type="AlphaFoldDB" id="A0A3S3SR72"/>
<evidence type="ECO:0000259" key="11">
    <source>
        <dbReference type="Pfam" id="PF06973"/>
    </source>
</evidence>
<dbReference type="InterPro" id="IPR010672">
    <property type="entry name" value="IMP_biosynth_PurP_N"/>
</dbReference>
<dbReference type="Pfam" id="PF06973">
    <property type="entry name" value="DUF1297"/>
    <property type="match status" value="1"/>
</dbReference>
<evidence type="ECO:0000313" key="12">
    <source>
        <dbReference type="EMBL" id="RWX72988.1"/>
    </source>
</evidence>
<dbReference type="InterPro" id="IPR016185">
    <property type="entry name" value="PreATP-grasp_dom_sf"/>
</dbReference>
<evidence type="ECO:0000256" key="8">
    <source>
        <dbReference type="ARBA" id="ARBA00022842"/>
    </source>
</evidence>
<keyword evidence="7" id="KW-0067">ATP-binding</keyword>
<dbReference type="GO" id="GO:0005524">
    <property type="term" value="F:ATP binding"/>
    <property type="evidence" value="ECO:0007669"/>
    <property type="project" value="UniProtKB-KW"/>
</dbReference>
<comment type="cofactor">
    <cofactor evidence="2">
        <name>Mg(2+)</name>
        <dbReference type="ChEBI" id="CHEBI:18420"/>
    </cofactor>
</comment>
<keyword evidence="8" id="KW-0460">Magnesium</keyword>
<evidence type="ECO:0000256" key="4">
    <source>
        <dbReference type="ARBA" id="ARBA00022723"/>
    </source>
</evidence>
<dbReference type="GO" id="GO:0016879">
    <property type="term" value="F:ligase activity, forming carbon-nitrogen bonds"/>
    <property type="evidence" value="ECO:0007669"/>
    <property type="project" value="InterPro"/>
</dbReference>
<evidence type="ECO:0000256" key="3">
    <source>
        <dbReference type="ARBA" id="ARBA00022598"/>
    </source>
</evidence>
<dbReference type="Gene3D" id="3.30.1490.20">
    <property type="entry name" value="ATP-grasp fold, A domain"/>
    <property type="match status" value="1"/>
</dbReference>
<dbReference type="InterPro" id="IPR023656">
    <property type="entry name" value="IMP_biosynth_PurP"/>
</dbReference>
<dbReference type="EMBL" id="RXGA01000003">
    <property type="protein sequence ID" value="RWX72988.1"/>
    <property type="molecule type" value="Genomic_DNA"/>
</dbReference>
<dbReference type="InterPro" id="IPR009720">
    <property type="entry name" value="IMP_biosynth_PurP_C"/>
</dbReference>
<evidence type="ECO:0000256" key="7">
    <source>
        <dbReference type="ARBA" id="ARBA00022840"/>
    </source>
</evidence>
<dbReference type="PANTHER" id="PTHR38147">
    <property type="entry name" value="5-FORMAMINOIMIDAZOLE-4-CARBOXAMIDE-1-(BETA)-D-RIBOFURANOSYL 5'-MONOPHOSPHATE SYNTHETASE-RELATED"/>
    <property type="match status" value="1"/>
</dbReference>
<keyword evidence="4" id="KW-0479">Metal-binding</keyword>
<protein>
    <submittedName>
        <fullName evidence="12">Putative subunit variant of phosphoribosylaminoimidazolecarboxamide formyltransferase [alternate form]</fullName>
    </submittedName>
</protein>
<evidence type="ECO:0000313" key="13">
    <source>
        <dbReference type="Proteomes" id="UP000288215"/>
    </source>
</evidence>
<dbReference type="GO" id="GO:0000287">
    <property type="term" value="F:magnesium ion binding"/>
    <property type="evidence" value="ECO:0007669"/>
    <property type="project" value="InterPro"/>
</dbReference>
<dbReference type="Gene3D" id="3.30.470.20">
    <property type="entry name" value="ATP-grasp fold, B domain"/>
    <property type="match status" value="1"/>
</dbReference>
<reference evidence="12 13" key="1">
    <citation type="submission" date="2018-12" db="EMBL/GenBank/DDBJ databases">
        <title>The complete genome of the methanogenic archaea of the candidate phylum Verstraetearchaeota, obtained from the metagenome of underground thermal water.</title>
        <authorList>
            <person name="Kadnikov V.V."/>
            <person name="Mardanov A.V."/>
            <person name="Beletsky A.V."/>
            <person name="Karnachuk O.V."/>
            <person name="Ravin N.V."/>
        </authorList>
    </citation>
    <scope>NUCLEOTIDE SEQUENCE [LARGE SCALE GENOMIC DNA]</scope>
    <source>
        <strain evidence="12">Ch88</strain>
    </source>
</reference>
<dbReference type="GO" id="GO:0006188">
    <property type="term" value="P:IMP biosynthetic process"/>
    <property type="evidence" value="ECO:0007669"/>
    <property type="project" value="InterPro"/>
</dbReference>
<dbReference type="SUPFAM" id="SSF56059">
    <property type="entry name" value="Glutathione synthetase ATP-binding domain-like"/>
    <property type="match status" value="1"/>
</dbReference>
<dbReference type="PANTHER" id="PTHR38147:SF1">
    <property type="entry name" value="5-FORMAMINOIMIDAZOLE-4-CARBOXAMIDE-1-(BETA)-D-RIBOFURANOSYL 5'-MONOPHOSPHATE SYNTHETASE"/>
    <property type="match status" value="1"/>
</dbReference>
<comment type="caution">
    <text evidence="12">The sequence shown here is derived from an EMBL/GenBank/DDBJ whole genome shotgun (WGS) entry which is preliminary data.</text>
</comment>
<sequence>MITRERVWELIENYEFGSEGPTVGTLGSHSALDIADGAKEQGFRTIVVCQKGRELPYKTYRRIVDEAIVLDKFSEIASRGVQEELRRRKTVFVPHRAFSTYVPYDVIEGEFLVPLFGNRMMLRSEERWAPKNQYYLLERAGVRQPRKFKSPSEIDTLAIVKVQEAKRKIERAFFTVTDERDFWKKVEERVSKGIITREDAEKAVIEEYVVGTYFNFNYFYSPLSGEVEFMGIDRRLQTNLHDFVSLPARQQLEIDLPLQNIEIGHMGATIRESMLEKVLENGIRFVNATKEEYPPGIIGPFALQGAVNKDQEIVIFDVSPRVPGSPVIGTTSPYARYLYGRPMSVGQRIALEIREGLETGRLKEIVT</sequence>
<dbReference type="InterPro" id="IPR013815">
    <property type="entry name" value="ATP_grasp_subdomain_1"/>
</dbReference>
<evidence type="ECO:0000256" key="1">
    <source>
        <dbReference type="ARBA" id="ARBA00001936"/>
    </source>
</evidence>
<dbReference type="SUPFAM" id="SSF52440">
    <property type="entry name" value="PreATP-grasp domain"/>
    <property type="match status" value="1"/>
</dbReference>
<evidence type="ECO:0000259" key="10">
    <source>
        <dbReference type="Pfam" id="PF06849"/>
    </source>
</evidence>
<keyword evidence="3" id="KW-0436">Ligase</keyword>
<evidence type="ECO:0000256" key="6">
    <source>
        <dbReference type="ARBA" id="ARBA00022755"/>
    </source>
</evidence>
<gene>
    <name evidence="12" type="ORF">Metus_0962</name>
</gene>
<dbReference type="Pfam" id="PF06849">
    <property type="entry name" value="DUF1246"/>
    <property type="match status" value="1"/>
</dbReference>
<keyword evidence="9" id="KW-0464">Manganese</keyword>
<dbReference type="Gene3D" id="3.40.50.20">
    <property type="match status" value="1"/>
</dbReference>
<name>A0A3S3SR72_METS7</name>
<evidence type="ECO:0000256" key="5">
    <source>
        <dbReference type="ARBA" id="ARBA00022741"/>
    </source>
</evidence>
<evidence type="ECO:0000256" key="9">
    <source>
        <dbReference type="ARBA" id="ARBA00023211"/>
    </source>
</evidence>
<dbReference type="PIRSF" id="PIRSF004602">
    <property type="entry name" value="ATPgrasp_PurP"/>
    <property type="match status" value="1"/>
</dbReference>
<organism evidence="12 13">
    <name type="scientific">Methanosuratincola subterraneus</name>
    <dbReference type="NCBI Taxonomy" id="2593994"/>
    <lineage>
        <taxon>Archaea</taxon>
        <taxon>Thermoproteota</taxon>
        <taxon>Methanosuratincolia</taxon>
        <taxon>Candidatus Methanomethylicales</taxon>
        <taxon>Candidatus Methanomethylicaceae</taxon>
        <taxon>Candidatus Methanosuratincola (ex Vanwonterghem et al. 2016)</taxon>
    </lineage>
</organism>
<comment type="cofactor">
    <cofactor evidence="1">
        <name>Mn(2+)</name>
        <dbReference type="ChEBI" id="CHEBI:29035"/>
    </cofactor>
</comment>
<keyword evidence="12" id="KW-0808">Transferase</keyword>